<protein>
    <submittedName>
        <fullName evidence="2">Uncharacterized protein</fullName>
    </submittedName>
</protein>
<feature type="region of interest" description="Disordered" evidence="1">
    <location>
        <begin position="1"/>
        <end position="34"/>
    </location>
</feature>
<dbReference type="Proteomes" id="UP001648503">
    <property type="component" value="Unassembled WGS sequence"/>
</dbReference>
<accession>A0ABQ8F8P6</accession>
<dbReference type="EMBL" id="JAFCIX010000339">
    <property type="protein sequence ID" value="KAH6594128.1"/>
    <property type="molecule type" value="Genomic_DNA"/>
</dbReference>
<proteinExistence type="predicted"/>
<organism evidence="2 3">
    <name type="scientific">Batrachochytrium salamandrivorans</name>
    <dbReference type="NCBI Taxonomy" id="1357716"/>
    <lineage>
        <taxon>Eukaryota</taxon>
        <taxon>Fungi</taxon>
        <taxon>Fungi incertae sedis</taxon>
        <taxon>Chytridiomycota</taxon>
        <taxon>Chytridiomycota incertae sedis</taxon>
        <taxon>Chytridiomycetes</taxon>
        <taxon>Rhizophydiales</taxon>
        <taxon>Rhizophydiales incertae sedis</taxon>
        <taxon>Batrachochytrium</taxon>
    </lineage>
</organism>
<keyword evidence="3" id="KW-1185">Reference proteome</keyword>
<name>A0ABQ8F8P6_9FUNG</name>
<gene>
    <name evidence="2" type="ORF">BASA50_006825</name>
</gene>
<feature type="compositionally biased region" description="Basic residues" evidence="1">
    <location>
        <begin position="7"/>
        <end position="22"/>
    </location>
</feature>
<evidence type="ECO:0000256" key="1">
    <source>
        <dbReference type="SAM" id="MobiDB-lite"/>
    </source>
</evidence>
<evidence type="ECO:0000313" key="2">
    <source>
        <dbReference type="EMBL" id="KAH6594128.1"/>
    </source>
</evidence>
<sequence>MNMSVKGKAKNTAKGNRKSKSSKRGESHSTPVALRTNEEAVPFLTLVMIESHKFAIQNYRQECYTAKAEYNSNRELLRRIESEHYSRIKSVMLDTDHVLERYKKLEDMQEEFQQKISIDLDPVIQHQMNTLTSLELNIKKIKGSIEASKLRLVELTEFQQKSTEAILDQEILNLRIAAEAALQKHKVDIEDLNRRHELSIFNTARRTERIINAAESVASQHQLDILPDSTLHEELLNRQLKKHLISVKQDRVRYEAIEQSLEQENMELIRNHLKVGWNLSSEVIKVLSDGSVINVHGWGAQVPDPEIVMSCNTIREYGHEAQVAQLCPIAQVVHSELPVPCTSTVGKSNSISDPRIETEVKSPLRTDLSLPSITPLKSSQRLRTLNLKDLNQCIRDIIQIEVHDSDLDSPGNMGIRGKAVELKAVPMNELGPTKYY</sequence>
<evidence type="ECO:0000313" key="3">
    <source>
        <dbReference type="Proteomes" id="UP001648503"/>
    </source>
</evidence>
<comment type="caution">
    <text evidence="2">The sequence shown here is derived from an EMBL/GenBank/DDBJ whole genome shotgun (WGS) entry which is preliminary data.</text>
</comment>
<reference evidence="2 3" key="1">
    <citation type="submission" date="2021-02" db="EMBL/GenBank/DDBJ databases">
        <title>Variation within the Batrachochytrium salamandrivorans European outbreak.</title>
        <authorList>
            <person name="Kelly M."/>
            <person name="Pasmans F."/>
            <person name="Shea T.P."/>
            <person name="Munoz J.F."/>
            <person name="Carranza S."/>
            <person name="Cuomo C.A."/>
            <person name="Martel A."/>
        </authorList>
    </citation>
    <scope>NUCLEOTIDE SEQUENCE [LARGE SCALE GENOMIC DNA]</scope>
    <source>
        <strain evidence="2 3">AMFP18/2</strain>
    </source>
</reference>